<comment type="subunit">
    <text evidence="2">Homodimer.</text>
</comment>
<evidence type="ECO:0000256" key="9">
    <source>
        <dbReference type="ARBA" id="ARBA00047412"/>
    </source>
</evidence>
<dbReference type="InterPro" id="IPR015421">
    <property type="entry name" value="PyrdxlP-dep_Trfase_major"/>
</dbReference>
<dbReference type="InterPro" id="IPR004839">
    <property type="entry name" value="Aminotransferase_I/II_large"/>
</dbReference>
<protein>
    <recommendedName>
        <fullName evidence="8">alanine transaminase</fullName>
        <ecNumber evidence="8">2.6.1.2</ecNumber>
    </recommendedName>
</protein>
<evidence type="ECO:0000256" key="1">
    <source>
        <dbReference type="ARBA" id="ARBA00001933"/>
    </source>
</evidence>
<proteinExistence type="inferred from homology"/>
<evidence type="ECO:0000256" key="8">
    <source>
        <dbReference type="ARBA" id="ARBA00026106"/>
    </source>
</evidence>
<dbReference type="Gene3D" id="3.90.1150.10">
    <property type="entry name" value="Aspartate Aminotransferase, domain 1"/>
    <property type="match status" value="1"/>
</dbReference>
<comment type="catalytic activity">
    <reaction evidence="9">
        <text>L-alanine + 2-oxoglutarate = pyruvate + L-glutamate</text>
        <dbReference type="Rhea" id="RHEA:19453"/>
        <dbReference type="ChEBI" id="CHEBI:15361"/>
        <dbReference type="ChEBI" id="CHEBI:16810"/>
        <dbReference type="ChEBI" id="CHEBI:29985"/>
        <dbReference type="ChEBI" id="CHEBI:57972"/>
        <dbReference type="EC" id="2.6.1.2"/>
    </reaction>
</comment>
<name>A0A4U5UJJ4_COLLU</name>
<dbReference type="AlphaFoldDB" id="A0A4U5UJJ4"/>
<sequence length="479" mass="52729">MTSLQHVNPRVKAIRVTPHSGLQSLAAHITRKIALGVQKPFKEVIDVSSGDPHKAGMKPVSFVRQVLAVCLYPELLKDNQLPLDVRQRAQRLLQACDGDSVGSYTDSSGFTHVRQSIAEFIMRRDAGVPSHTKDIFISAGSHSALVVVVKLLAGVEGEIQTGVLTPTPGPHTLPKLLDECGVTMVPYQLMEDQGWTLDLDELHRALMVARGHCNPRAIYISNPGNPTGHVQDRKSIEEVIQFAAAERLLLLVDEVYQESVHGQGREFISYKKVLFEMGKEYSETVEMVSFHSVSSASFGECGLRAGYMEVVNMDPEVMHYVETLLCTNICAPVTGQLALDLMTNPPKPGDSSYDTYTQELVLIRTTLSQNARRAQEFLNDLPGMSCQSAMGGIYLYPRLHLPSEIIEQAKKSEVEPDVLYCQRLLEGEGVLVGAGCQYGEKTGKHHLRLCTLVPPDTLDEVLARLGSFHLRLMSGTTSP</sequence>
<dbReference type="Gene3D" id="3.40.640.10">
    <property type="entry name" value="Type I PLP-dependent aspartate aminotransferase-like (Major domain)"/>
    <property type="match status" value="1"/>
</dbReference>
<dbReference type="Gene3D" id="1.10.287.1970">
    <property type="match status" value="1"/>
</dbReference>
<dbReference type="STRING" id="240159.A0A4U5UJJ4"/>
<dbReference type="Proteomes" id="UP000298787">
    <property type="component" value="Chromosome 8"/>
</dbReference>
<evidence type="ECO:0000256" key="5">
    <source>
        <dbReference type="ARBA" id="ARBA00022898"/>
    </source>
</evidence>
<dbReference type="Pfam" id="PF00155">
    <property type="entry name" value="Aminotran_1_2"/>
    <property type="match status" value="1"/>
</dbReference>
<dbReference type="CDD" id="cd00609">
    <property type="entry name" value="AAT_like"/>
    <property type="match status" value="1"/>
</dbReference>
<evidence type="ECO:0000256" key="6">
    <source>
        <dbReference type="ARBA" id="ARBA00025708"/>
    </source>
</evidence>
<dbReference type="InterPro" id="IPR045088">
    <property type="entry name" value="ALAT1/2-like"/>
</dbReference>
<keyword evidence="3 11" id="KW-0032">Aminotransferase</keyword>
<dbReference type="EMBL" id="CM014085">
    <property type="protein sequence ID" value="TKS74966.1"/>
    <property type="molecule type" value="Genomic_DNA"/>
</dbReference>
<comment type="similarity">
    <text evidence="7">Belongs to the class-I pyridoxal-phosphate-dependent aminotransferase family. Alanine aminotransferase subfamily.</text>
</comment>
<dbReference type="InterPro" id="IPR015422">
    <property type="entry name" value="PyrdxlP-dep_Trfase_small"/>
</dbReference>
<organism evidence="11 12">
    <name type="scientific">Collichthys lucidus</name>
    <name type="common">Big head croaker</name>
    <name type="synonym">Sciaena lucida</name>
    <dbReference type="NCBI Taxonomy" id="240159"/>
    <lineage>
        <taxon>Eukaryota</taxon>
        <taxon>Metazoa</taxon>
        <taxon>Chordata</taxon>
        <taxon>Craniata</taxon>
        <taxon>Vertebrata</taxon>
        <taxon>Euteleostomi</taxon>
        <taxon>Actinopterygii</taxon>
        <taxon>Neopterygii</taxon>
        <taxon>Teleostei</taxon>
        <taxon>Neoteleostei</taxon>
        <taxon>Acanthomorphata</taxon>
        <taxon>Eupercaria</taxon>
        <taxon>Sciaenidae</taxon>
        <taxon>Collichthys</taxon>
    </lineage>
</organism>
<evidence type="ECO:0000256" key="2">
    <source>
        <dbReference type="ARBA" id="ARBA00011738"/>
    </source>
</evidence>
<feature type="domain" description="Aminotransferase class I/classII large" evidence="10">
    <location>
        <begin position="79"/>
        <end position="465"/>
    </location>
</feature>
<dbReference type="PANTHER" id="PTHR11751">
    <property type="entry name" value="ALANINE AMINOTRANSFERASE"/>
    <property type="match status" value="1"/>
</dbReference>
<gene>
    <name evidence="11" type="ORF">D9C73_009049</name>
</gene>
<comment type="cofactor">
    <cofactor evidence="1">
        <name>pyridoxal 5'-phosphate</name>
        <dbReference type="ChEBI" id="CHEBI:597326"/>
    </cofactor>
</comment>
<dbReference type="OrthoDB" id="1732682at2759"/>
<evidence type="ECO:0000313" key="12">
    <source>
        <dbReference type="Proteomes" id="UP000298787"/>
    </source>
</evidence>
<reference evidence="11 12" key="1">
    <citation type="submission" date="2019-01" db="EMBL/GenBank/DDBJ databases">
        <title>Genome Assembly of Collichthys lucidus.</title>
        <authorList>
            <person name="Cai M."/>
            <person name="Xiao S."/>
        </authorList>
    </citation>
    <scope>NUCLEOTIDE SEQUENCE [LARGE SCALE GENOMIC DNA]</scope>
    <source>
        <strain evidence="11">JT15FE1705JMU</strain>
        <tissue evidence="11">Muscle</tissue>
    </source>
</reference>
<evidence type="ECO:0000256" key="7">
    <source>
        <dbReference type="ARBA" id="ARBA00025785"/>
    </source>
</evidence>
<dbReference type="FunFam" id="1.10.287.1970:FF:000001">
    <property type="entry name" value="Alanine aminotransferase 2"/>
    <property type="match status" value="1"/>
</dbReference>
<dbReference type="EC" id="2.6.1.2" evidence="8"/>
<evidence type="ECO:0000256" key="4">
    <source>
        <dbReference type="ARBA" id="ARBA00022679"/>
    </source>
</evidence>
<dbReference type="GO" id="GO:0042853">
    <property type="term" value="P:L-alanine catabolic process"/>
    <property type="evidence" value="ECO:0007669"/>
    <property type="project" value="UniProtKB-UniPathway"/>
</dbReference>
<evidence type="ECO:0000313" key="11">
    <source>
        <dbReference type="EMBL" id="TKS74966.1"/>
    </source>
</evidence>
<dbReference type="InterPro" id="IPR015424">
    <property type="entry name" value="PyrdxlP-dep_Trfase"/>
</dbReference>
<dbReference type="GO" id="GO:0004021">
    <property type="term" value="F:L-alanine:2-oxoglutarate aminotransferase activity"/>
    <property type="evidence" value="ECO:0007669"/>
    <property type="project" value="UniProtKB-EC"/>
</dbReference>
<keyword evidence="5" id="KW-0663">Pyridoxal phosphate</keyword>
<dbReference type="FunFam" id="3.40.640.10:FF:000129">
    <property type="entry name" value="Alanine aminotransferase 2"/>
    <property type="match status" value="1"/>
</dbReference>
<evidence type="ECO:0000256" key="3">
    <source>
        <dbReference type="ARBA" id="ARBA00022576"/>
    </source>
</evidence>
<comment type="pathway">
    <text evidence="6">Amino-acid degradation; L-alanine degradation via transaminase pathway; pyruvate from L-alanine: step 1/1.</text>
</comment>
<keyword evidence="12" id="KW-1185">Reference proteome</keyword>
<accession>A0A4U5UJJ4</accession>
<dbReference type="SUPFAM" id="SSF53383">
    <property type="entry name" value="PLP-dependent transferases"/>
    <property type="match status" value="1"/>
</dbReference>
<dbReference type="PANTHER" id="PTHR11751:SF469">
    <property type="entry name" value="ALANINE TRANSAMINASE"/>
    <property type="match status" value="1"/>
</dbReference>
<evidence type="ECO:0000259" key="10">
    <source>
        <dbReference type="Pfam" id="PF00155"/>
    </source>
</evidence>
<dbReference type="GO" id="GO:0030170">
    <property type="term" value="F:pyridoxal phosphate binding"/>
    <property type="evidence" value="ECO:0007669"/>
    <property type="project" value="InterPro"/>
</dbReference>
<dbReference type="UniPathway" id="UPA00528">
    <property type="reaction ID" value="UER00586"/>
</dbReference>
<keyword evidence="4 11" id="KW-0808">Transferase</keyword>